<dbReference type="AlphaFoldDB" id="A0A6C0DFI9"/>
<reference evidence="2" key="1">
    <citation type="journal article" date="2020" name="Nature">
        <title>Giant virus diversity and host interactions through global metagenomics.</title>
        <authorList>
            <person name="Schulz F."/>
            <person name="Roux S."/>
            <person name="Paez-Espino D."/>
            <person name="Jungbluth S."/>
            <person name="Walsh D.A."/>
            <person name="Denef V.J."/>
            <person name="McMahon K.D."/>
            <person name="Konstantinidis K.T."/>
            <person name="Eloe-Fadrosh E.A."/>
            <person name="Kyrpides N.C."/>
            <person name="Woyke T."/>
        </authorList>
    </citation>
    <scope>NUCLEOTIDE SEQUENCE</scope>
    <source>
        <strain evidence="2">GVMAG-M-3300023174-144</strain>
    </source>
</reference>
<feature type="region of interest" description="Disordered" evidence="1">
    <location>
        <begin position="139"/>
        <end position="186"/>
    </location>
</feature>
<feature type="region of interest" description="Disordered" evidence="1">
    <location>
        <begin position="80"/>
        <end position="101"/>
    </location>
</feature>
<evidence type="ECO:0000256" key="1">
    <source>
        <dbReference type="SAM" id="MobiDB-lite"/>
    </source>
</evidence>
<protein>
    <submittedName>
        <fullName evidence="2">Uncharacterized protein</fullName>
    </submittedName>
</protein>
<dbReference type="EMBL" id="MN739598">
    <property type="protein sequence ID" value="QHT14954.1"/>
    <property type="molecule type" value="Genomic_DNA"/>
</dbReference>
<organism evidence="2">
    <name type="scientific">viral metagenome</name>
    <dbReference type="NCBI Taxonomy" id="1070528"/>
    <lineage>
        <taxon>unclassified sequences</taxon>
        <taxon>metagenomes</taxon>
        <taxon>organismal metagenomes</taxon>
    </lineage>
</organism>
<proteinExistence type="predicted"/>
<feature type="compositionally biased region" description="Basic residues" evidence="1">
    <location>
        <begin position="144"/>
        <end position="186"/>
    </location>
</feature>
<sequence>MGPKTKKLKRFDLTKMGYQGEGVVVPGLTPVHRDDISVIETSMNKSTNKNELERALQNTKQIDFTRENATVKQILNSSPSVVQDYPEDPFTEGREPGSGPVELDVEEVKEKLDFSDDIAPIMDNPDNNIELMDIEEEEDTIFKKGGKKRRRKMKTRKAVCKSKRGKKHSSSRKTKSKRRRTSVRRR</sequence>
<accession>A0A6C0DFI9</accession>
<name>A0A6C0DFI9_9ZZZZ</name>
<evidence type="ECO:0000313" key="2">
    <source>
        <dbReference type="EMBL" id="QHT14954.1"/>
    </source>
</evidence>